<dbReference type="CDD" id="cd02440">
    <property type="entry name" value="AdoMet_MTases"/>
    <property type="match status" value="1"/>
</dbReference>
<keyword evidence="3" id="KW-0489">Methyltransferase</keyword>
<dbReference type="Pfam" id="PF18096">
    <property type="entry name" value="Thump_like"/>
    <property type="match status" value="1"/>
</dbReference>
<dbReference type="EMBL" id="CP073721">
    <property type="protein sequence ID" value="UWZ36008.1"/>
    <property type="molecule type" value="Genomic_DNA"/>
</dbReference>
<dbReference type="InterPro" id="IPR041497">
    <property type="entry name" value="Thump-like"/>
</dbReference>
<evidence type="ECO:0000313" key="3">
    <source>
        <dbReference type="EMBL" id="UWZ36008.1"/>
    </source>
</evidence>
<evidence type="ECO:0000259" key="2">
    <source>
        <dbReference type="Pfam" id="PF18096"/>
    </source>
</evidence>
<evidence type="ECO:0000313" key="4">
    <source>
        <dbReference type="Proteomes" id="UP001058271"/>
    </source>
</evidence>
<feature type="domain" description="THUMP-like" evidence="2">
    <location>
        <begin position="321"/>
        <end position="392"/>
    </location>
</feature>
<protein>
    <submittedName>
        <fullName evidence="3">Methyltransferase domain-containing protein</fullName>
    </submittedName>
</protein>
<dbReference type="Pfam" id="PF13649">
    <property type="entry name" value="Methyltransf_25"/>
    <property type="match status" value="1"/>
</dbReference>
<dbReference type="PANTHER" id="PTHR14741">
    <property type="entry name" value="S-ADENOSYLMETHIONINE-DEPENDENT METHYLTRANSFERASE RELATED"/>
    <property type="match status" value="1"/>
</dbReference>
<keyword evidence="4" id="KW-1185">Reference proteome</keyword>
<evidence type="ECO:0000259" key="1">
    <source>
        <dbReference type="Pfam" id="PF13649"/>
    </source>
</evidence>
<gene>
    <name evidence="3" type="ORF">Drose_33855</name>
</gene>
<name>A0ABY5Z1V6_9ACTN</name>
<dbReference type="Proteomes" id="UP001058271">
    <property type="component" value="Chromosome"/>
</dbReference>
<dbReference type="SUPFAM" id="SSF53335">
    <property type="entry name" value="S-adenosyl-L-methionine-dependent methyltransferases"/>
    <property type="match status" value="1"/>
</dbReference>
<organism evidence="3 4">
    <name type="scientific">Dactylosporangium roseum</name>
    <dbReference type="NCBI Taxonomy" id="47989"/>
    <lineage>
        <taxon>Bacteria</taxon>
        <taxon>Bacillati</taxon>
        <taxon>Actinomycetota</taxon>
        <taxon>Actinomycetes</taxon>
        <taxon>Micromonosporales</taxon>
        <taxon>Micromonosporaceae</taxon>
        <taxon>Dactylosporangium</taxon>
    </lineage>
</organism>
<dbReference type="Gene3D" id="3.40.50.150">
    <property type="entry name" value="Vaccinia Virus protein VP39"/>
    <property type="match status" value="1"/>
</dbReference>
<dbReference type="GO" id="GO:0032259">
    <property type="term" value="P:methylation"/>
    <property type="evidence" value="ECO:0007669"/>
    <property type="project" value="UniProtKB-KW"/>
</dbReference>
<feature type="domain" description="Methyltransferase" evidence="1">
    <location>
        <begin position="101"/>
        <end position="168"/>
    </location>
</feature>
<dbReference type="RefSeq" id="WP_260725356.1">
    <property type="nucleotide sequence ID" value="NZ_BAAABS010000031.1"/>
</dbReference>
<proteinExistence type="predicted"/>
<keyword evidence="3" id="KW-0808">Transferase</keyword>
<dbReference type="InterPro" id="IPR041698">
    <property type="entry name" value="Methyltransf_25"/>
</dbReference>
<dbReference type="InterPro" id="IPR029063">
    <property type="entry name" value="SAM-dependent_MTases_sf"/>
</dbReference>
<accession>A0ABY5Z1V6</accession>
<reference evidence="3" key="1">
    <citation type="submission" date="2021-04" db="EMBL/GenBank/DDBJ databases">
        <title>Biosynthetic gene clusters of Dactylosporangioum roseum.</title>
        <authorList>
            <person name="Hartkoorn R.C."/>
            <person name="Beaudoing E."/>
            <person name="Hot D."/>
            <person name="Moureu S."/>
        </authorList>
    </citation>
    <scope>NUCLEOTIDE SEQUENCE</scope>
    <source>
        <strain evidence="3">NRRL B-16295</strain>
    </source>
</reference>
<dbReference type="PANTHER" id="PTHR14741:SF32">
    <property type="entry name" value="TRIMETHYLGUANOSINE SYNTHASE"/>
    <property type="match status" value="1"/>
</dbReference>
<sequence>METDYVLAFGTPPGRQALEAAAGLSGGDPLAAASALRARGVPPALAAAALTQTALRRRATGKFGADAAVMLFTRAGLEQATRAPVANRRAHRLAAAGVRSVADLGCGIGADTIAFARAGLRVHAVDASPVTARIAEANVHALDLSGVVRVEARDATEVSLDEVDAVFCDPARRTSGGRRVFDPRAYSPPWEFVAGLAARVPHTVLKLAPGIDHDLLPDGAEGEWVSVDGDVVEATVWCGSLAEAPRRATLFRGSSVHGLTGSGLAKAPVGPIGGYLYDPDGAVVRAHLVAEFAAGLDPAARLADPTIAYVFADTLADTPFARRYEVLDRLPIALKKLRAALRSLDVGTLTVLKRGSALDVEELRRSLRLSGTRPAVLALTRVAGEPAALLLRAVDAPAAAGG</sequence>
<dbReference type="GO" id="GO:0008168">
    <property type="term" value="F:methyltransferase activity"/>
    <property type="evidence" value="ECO:0007669"/>
    <property type="project" value="UniProtKB-KW"/>
</dbReference>